<dbReference type="InterPro" id="IPR009921">
    <property type="entry name" value="YehS-like"/>
</dbReference>
<dbReference type="EMBL" id="AAQH01000006">
    <property type="protein sequence ID" value="EAT12613.1"/>
    <property type="molecule type" value="Genomic_DNA"/>
</dbReference>
<feature type="compositionally biased region" description="Basic residues" evidence="1">
    <location>
        <begin position="184"/>
        <end position="193"/>
    </location>
</feature>
<feature type="compositionally biased region" description="Basic and acidic residues" evidence="1">
    <location>
        <begin position="205"/>
        <end position="215"/>
    </location>
</feature>
<dbReference type="PANTHER" id="PTHR37805">
    <property type="entry name" value="CYTOPLASMIC PROTEIN-RELATED"/>
    <property type="match status" value="1"/>
</dbReference>
<gene>
    <name evidence="2" type="ORF">RED65_06948</name>
</gene>
<reference evidence="2 3" key="1">
    <citation type="submission" date="2006-03" db="EMBL/GenBank/DDBJ databases">
        <authorList>
            <person name="Pinhassi J."/>
            <person name="Pedros-Alio C."/>
            <person name="Ferriera S."/>
            <person name="Johnson J."/>
            <person name="Kravitz S."/>
            <person name="Halpern A."/>
            <person name="Remington K."/>
            <person name="Beeson K."/>
            <person name="Tran B."/>
            <person name="Rogers Y.-H."/>
            <person name="Friedman R."/>
            <person name="Venter J.C."/>
        </authorList>
    </citation>
    <scope>NUCLEOTIDE SEQUENCE [LARGE SCALE GENOMIC DNA]</scope>
    <source>
        <strain evidence="2 3">RED65</strain>
    </source>
</reference>
<dbReference type="Pfam" id="PF07308">
    <property type="entry name" value="DUF1456"/>
    <property type="match status" value="2"/>
</dbReference>
<name>Q1N2Q6_9GAMM</name>
<evidence type="ECO:0000256" key="1">
    <source>
        <dbReference type="SAM" id="MobiDB-lite"/>
    </source>
</evidence>
<proteinExistence type="predicted"/>
<comment type="caution">
    <text evidence="2">The sequence shown here is derived from an EMBL/GenBank/DDBJ whole genome shotgun (WGS) entry which is preliminary data.</text>
</comment>
<evidence type="ECO:0000313" key="2">
    <source>
        <dbReference type="EMBL" id="EAT12613.1"/>
    </source>
</evidence>
<feature type="region of interest" description="Disordered" evidence="1">
    <location>
        <begin position="168"/>
        <end position="254"/>
    </location>
</feature>
<dbReference type="AlphaFoldDB" id="Q1N2Q6"/>
<dbReference type="PANTHER" id="PTHR37805:SF1">
    <property type="entry name" value="CYTOPLASMIC PROTEIN"/>
    <property type="match status" value="1"/>
</dbReference>
<dbReference type="STRING" id="207949.RED65_06948"/>
<accession>Q1N2Q6</accession>
<protein>
    <recommendedName>
        <fullName evidence="4">DUF1456 family protein</fullName>
    </recommendedName>
</protein>
<feature type="compositionally biased region" description="Basic and acidic residues" evidence="1">
    <location>
        <begin position="226"/>
        <end position="236"/>
    </location>
</feature>
<keyword evidence="3" id="KW-1185">Reference proteome</keyword>
<organism evidence="2 3">
    <name type="scientific">Bermanella marisrubri</name>
    <dbReference type="NCBI Taxonomy" id="207949"/>
    <lineage>
        <taxon>Bacteria</taxon>
        <taxon>Pseudomonadati</taxon>
        <taxon>Pseudomonadota</taxon>
        <taxon>Gammaproteobacteria</taxon>
        <taxon>Oceanospirillales</taxon>
        <taxon>Oceanospirillaceae</taxon>
        <taxon>Bermanella</taxon>
    </lineage>
</organism>
<dbReference type="OrthoDB" id="9788465at2"/>
<sequence>MTNNYILRRLRYTFNYSDQNLVDICASVKFAVTKDLVKTWLKKDDDPDYVRCSDHEMAQFLNGLIITRRGTQDGKIPRAEYQLNNNIILRKLKIALNYRDDDILSMLSLARFPVGRAELSALFRKPEHRHYRQCQDQLLRNFLQGLQLHCGKQSTAEPQSKYQALKATAENRRENDSSNDKKSKPFSKKKSSVKKVVYQNPKKTARSDRNNESQKRKTISLSKSQSGDEKVEERRLSGSATNESIWGKKTAVNG</sequence>
<dbReference type="RefSeq" id="WP_007016214.1">
    <property type="nucleotide sequence ID" value="NZ_AAQH01000006.1"/>
</dbReference>
<dbReference type="HOGENOM" id="CLU_1092665_0_0_6"/>
<dbReference type="Proteomes" id="UP000004263">
    <property type="component" value="Unassembled WGS sequence"/>
</dbReference>
<evidence type="ECO:0008006" key="4">
    <source>
        <dbReference type="Google" id="ProtNLM"/>
    </source>
</evidence>
<evidence type="ECO:0000313" key="3">
    <source>
        <dbReference type="Proteomes" id="UP000004263"/>
    </source>
</evidence>
<feature type="compositionally biased region" description="Basic and acidic residues" evidence="1">
    <location>
        <begin position="169"/>
        <end position="183"/>
    </location>
</feature>